<dbReference type="InterPro" id="IPR011009">
    <property type="entry name" value="Kinase-like_dom_sf"/>
</dbReference>
<keyword evidence="4" id="KW-1185">Reference proteome</keyword>
<feature type="coiled-coil region" evidence="1">
    <location>
        <begin position="213"/>
        <end position="240"/>
    </location>
</feature>
<sequence length="774" mass="90738">MGRKRKSARDKRLDNFRSNRSKYLDSVESKKLERIKEKQITGHKVDDDKVKRRKVSNSYDEQIDQKFYDTSSQKFDKDFLMYQFVSDNREKLMQNIEPEMIKSSIDIDLRNFYKGFDEETIENIKINFCGFIKYILTDCIASGLYRGEFKIDIIHFVKLVFIIKSDKLIEFHDDNLKNVDTNESNFIRSFKDMIPKQNSCTKFNDEILREKFIKCENELLDKLKNKLDELDRDVLRMKLSSIIYRISSTMDEVTEFNDCNDVSNKPITRIDAIAHERNIQKLFVDSMLYPLMRICDFAYGNGEYRYAYNGIVKYEIPNEFKSQNHNLIQLIGQMISPNITVQINNSSESIKSYPIEIKLPGSIKNLIEEIDKSEMSIQNQKIYNEAILQMILCNVNFCFIADHNQTIMLHYEKNGYKNIKNIKQNNDVMVGIPFRYLVLDNTFESIINCSGDLKFKDKFSFQMIMLIISRNLFINSGDVKELLPKVSKTPKQVQKIKMDLFEEIMSNEFKDDHLSDSDPVAGSSSQLRGLPASPDVTSADPLVNDFKIFHCLFELPYVKVLSTPKYGGDDAANPSVILLCKKAEIEKLDILTNKESNDEFVVLKIYDIGWSQIYFDKKFDWKYNYEELDFKQYYQKYIYNGLFWNELKIMNRIQDHNDSVTNNNKKINVPSLLSFGMLSSYGYNGPFIIESYVDCIQNKPSKKEHFKQGLKEFNKLRKIGIDHNDIAQRNVGFDETDKKFWIIDFDQGKMLPEGEKYAPMNYSSLKAELECEYL</sequence>
<evidence type="ECO:0000313" key="4">
    <source>
        <dbReference type="Proteomes" id="UP000009328"/>
    </source>
</evidence>
<comment type="caution">
    <text evidence="3">The sequence shown here is derived from an EMBL/GenBank/DDBJ whole genome shotgun (WGS) entry which is preliminary data.</text>
</comment>
<accession>K0KG78</accession>
<evidence type="ECO:0008006" key="5">
    <source>
        <dbReference type="Google" id="ProtNLM"/>
    </source>
</evidence>
<dbReference type="SUPFAM" id="SSF56112">
    <property type="entry name" value="Protein kinase-like (PK-like)"/>
    <property type="match status" value="1"/>
</dbReference>
<dbReference type="EMBL" id="CAIF01000013">
    <property type="protein sequence ID" value="CCH41192.1"/>
    <property type="molecule type" value="Genomic_DNA"/>
</dbReference>
<dbReference type="Proteomes" id="UP000009328">
    <property type="component" value="Unassembled WGS sequence"/>
</dbReference>
<protein>
    <recommendedName>
        <fullName evidence="5">Protein kinase domain-containing protein</fullName>
    </recommendedName>
</protein>
<evidence type="ECO:0000313" key="3">
    <source>
        <dbReference type="EMBL" id="CCH41192.1"/>
    </source>
</evidence>
<evidence type="ECO:0000256" key="1">
    <source>
        <dbReference type="SAM" id="Coils"/>
    </source>
</evidence>
<dbReference type="InParanoid" id="K0KG78"/>
<dbReference type="Gene3D" id="1.10.510.10">
    <property type="entry name" value="Transferase(Phosphotransferase) domain 1"/>
    <property type="match status" value="1"/>
</dbReference>
<feature type="region of interest" description="Disordered" evidence="2">
    <location>
        <begin position="511"/>
        <end position="532"/>
    </location>
</feature>
<reference evidence="3 4" key="1">
    <citation type="journal article" date="2012" name="Eukaryot. Cell">
        <title>Draft genome sequence of Wickerhamomyces ciferrii NRRL Y-1031 F-60-10.</title>
        <authorList>
            <person name="Schneider J."/>
            <person name="Andrea H."/>
            <person name="Blom J."/>
            <person name="Jaenicke S."/>
            <person name="Ruckert C."/>
            <person name="Schorsch C."/>
            <person name="Szczepanowski R."/>
            <person name="Farwick M."/>
            <person name="Goesmann A."/>
            <person name="Puhler A."/>
            <person name="Schaffer S."/>
            <person name="Tauch A."/>
            <person name="Kohler T."/>
            <person name="Brinkrolf K."/>
        </authorList>
    </citation>
    <scope>NUCLEOTIDE SEQUENCE [LARGE SCALE GENOMIC DNA]</scope>
    <source>
        <strain evidence="4">ATCC 14091 / BCRC 22168 / CBS 111 / JCM 3599 / NBRC 0793 / NRRL Y-1031 F-60-10</strain>
    </source>
</reference>
<keyword evidence="1" id="KW-0175">Coiled coil</keyword>
<name>K0KG78_WICCF</name>
<dbReference type="HOGENOM" id="CLU_328510_0_0_1"/>
<dbReference type="AlphaFoldDB" id="K0KG78"/>
<proteinExistence type="predicted"/>
<gene>
    <name evidence="3" type="ORF">BN7_729</name>
</gene>
<organism evidence="3 4">
    <name type="scientific">Wickerhamomyces ciferrii (strain ATCC 14091 / BCRC 22168 / CBS 111 / JCM 3599 / NBRC 0793 / NRRL Y-1031 F-60-10)</name>
    <name type="common">Yeast</name>
    <name type="synonym">Pichia ciferrii</name>
    <dbReference type="NCBI Taxonomy" id="1206466"/>
    <lineage>
        <taxon>Eukaryota</taxon>
        <taxon>Fungi</taxon>
        <taxon>Dikarya</taxon>
        <taxon>Ascomycota</taxon>
        <taxon>Saccharomycotina</taxon>
        <taxon>Saccharomycetes</taxon>
        <taxon>Phaffomycetales</taxon>
        <taxon>Wickerhamomycetaceae</taxon>
        <taxon>Wickerhamomyces</taxon>
    </lineage>
</organism>
<evidence type="ECO:0000256" key="2">
    <source>
        <dbReference type="SAM" id="MobiDB-lite"/>
    </source>
</evidence>